<evidence type="ECO:0000313" key="2">
    <source>
        <dbReference type="EMBL" id="EXY73286.1"/>
    </source>
</evidence>
<reference evidence="2 3" key="1">
    <citation type="submission" date="2014-02" db="EMBL/GenBank/DDBJ databases">
        <authorList>
            <person name="Sears C."/>
            <person name="Carroll K."/>
            <person name="Sack B.R."/>
            <person name="Qadri F."/>
            <person name="Myers L.L."/>
            <person name="Chung G.-T."/>
            <person name="Escheverria P."/>
            <person name="Fraser C.M."/>
            <person name="Sadzewicz L."/>
            <person name="Shefchek K.A."/>
            <person name="Tallon L."/>
            <person name="Das S.P."/>
            <person name="Daugherty S."/>
            <person name="Mongodin E.F."/>
        </authorList>
    </citation>
    <scope>NUCLEOTIDE SEQUENCE [LARGE SCALE GENOMIC DNA]</scope>
    <source>
        <strain evidence="3">3988T(B)14</strain>
    </source>
</reference>
<evidence type="ECO:0000259" key="1">
    <source>
        <dbReference type="Pfam" id="PF24737"/>
    </source>
</evidence>
<dbReference type="AlphaFoldDB" id="A0A015TRM6"/>
<dbReference type="PATRIC" id="fig|1339315.3.peg.3667"/>
<comment type="caution">
    <text evidence="2">The sequence shown here is derived from an EMBL/GenBank/DDBJ whole genome shotgun (WGS) entry which is preliminary data.</text>
</comment>
<proteinExistence type="predicted"/>
<dbReference type="RefSeq" id="WP_004310300.1">
    <property type="nucleotide sequence ID" value="NZ_JGCY01000370.1"/>
</dbReference>
<evidence type="ECO:0000313" key="3">
    <source>
        <dbReference type="Proteomes" id="UP000020529"/>
    </source>
</evidence>
<dbReference type="GeneID" id="79857662"/>
<organism evidence="2 3">
    <name type="scientific">Bacteroides fragilis str. 3988T(B)14</name>
    <dbReference type="NCBI Taxonomy" id="1339315"/>
    <lineage>
        <taxon>Bacteria</taxon>
        <taxon>Pseudomonadati</taxon>
        <taxon>Bacteroidota</taxon>
        <taxon>Bacteroidia</taxon>
        <taxon>Bacteroidales</taxon>
        <taxon>Bacteroidaceae</taxon>
        <taxon>Bacteroides</taxon>
    </lineage>
</organism>
<feature type="domain" description="DUF7688" evidence="1">
    <location>
        <begin position="1"/>
        <end position="71"/>
    </location>
</feature>
<dbReference type="InterPro" id="IPR056105">
    <property type="entry name" value="DUF7688"/>
</dbReference>
<dbReference type="Proteomes" id="UP000020529">
    <property type="component" value="Unassembled WGS sequence"/>
</dbReference>
<dbReference type="EMBL" id="JGCY01000370">
    <property type="protein sequence ID" value="EXY73286.1"/>
    <property type="molecule type" value="Genomic_DNA"/>
</dbReference>
<protein>
    <recommendedName>
        <fullName evidence="1">DUF7688 domain-containing protein</fullName>
    </recommendedName>
</protein>
<sequence>METIRQNGKTILYSNDGISIKMVFKNLTGRNFQGQEYTDYIRHIAIGSMGFSPGIIEHCRDGEVAGKGTIPNV</sequence>
<name>A0A015TRM6_BACFG</name>
<accession>A0A015TRM6</accession>
<dbReference type="Pfam" id="PF24737">
    <property type="entry name" value="DUF7688"/>
    <property type="match status" value="1"/>
</dbReference>
<gene>
    <name evidence="2" type="ORF">M124_2991</name>
</gene>